<comment type="caution">
    <text evidence="1">The sequence shown here is derived from an EMBL/GenBank/DDBJ whole genome shotgun (WGS) entry which is preliminary data.</text>
</comment>
<reference evidence="1" key="1">
    <citation type="journal article" date="2014" name="Front. Microbiol.">
        <title>High frequency of phylogenetically diverse reductive dehalogenase-homologous genes in deep subseafloor sedimentary metagenomes.</title>
        <authorList>
            <person name="Kawai M."/>
            <person name="Futagami T."/>
            <person name="Toyoda A."/>
            <person name="Takaki Y."/>
            <person name="Nishi S."/>
            <person name="Hori S."/>
            <person name="Arai W."/>
            <person name="Tsubouchi T."/>
            <person name="Morono Y."/>
            <person name="Uchiyama I."/>
            <person name="Ito T."/>
            <person name="Fujiyama A."/>
            <person name="Inagaki F."/>
            <person name="Takami H."/>
        </authorList>
    </citation>
    <scope>NUCLEOTIDE SEQUENCE</scope>
    <source>
        <strain evidence="1">Expedition CK06-06</strain>
    </source>
</reference>
<gene>
    <name evidence="1" type="ORF">S03H2_49245</name>
</gene>
<sequence>MNLTTLFSAYCKSAEKMNRATMYRGTRFGIAVDSDFYAKEWQRYQRLVDLLEVKLNKALKEIDQQKLHKRERSHGSD</sequence>
<evidence type="ECO:0000313" key="1">
    <source>
        <dbReference type="EMBL" id="GAH70879.1"/>
    </source>
</evidence>
<proteinExistence type="predicted"/>
<name>X1IXQ7_9ZZZZ</name>
<accession>X1IXQ7</accession>
<protein>
    <submittedName>
        <fullName evidence="1">Uncharacterized protein</fullName>
    </submittedName>
</protein>
<dbReference type="EMBL" id="BARU01031103">
    <property type="protein sequence ID" value="GAH70879.1"/>
    <property type="molecule type" value="Genomic_DNA"/>
</dbReference>
<organism evidence="1">
    <name type="scientific">marine sediment metagenome</name>
    <dbReference type="NCBI Taxonomy" id="412755"/>
    <lineage>
        <taxon>unclassified sequences</taxon>
        <taxon>metagenomes</taxon>
        <taxon>ecological metagenomes</taxon>
    </lineage>
</organism>
<dbReference type="AlphaFoldDB" id="X1IXQ7"/>